<dbReference type="EMBL" id="JACIDT010000001">
    <property type="protein sequence ID" value="MBB3924595.1"/>
    <property type="molecule type" value="Genomic_DNA"/>
</dbReference>
<comment type="caution">
    <text evidence="2">The sequence shown here is derived from an EMBL/GenBank/DDBJ whole genome shotgun (WGS) entry which is preliminary data.</text>
</comment>
<evidence type="ECO:0000256" key="1">
    <source>
        <dbReference type="SAM" id="Phobius"/>
    </source>
</evidence>
<keyword evidence="1" id="KW-0812">Transmembrane</keyword>
<reference evidence="2 3" key="1">
    <citation type="submission" date="2020-08" db="EMBL/GenBank/DDBJ databases">
        <title>Genomic Encyclopedia of Type Strains, Phase IV (KMG-IV): sequencing the most valuable type-strain genomes for metagenomic binning, comparative biology and taxonomic classification.</title>
        <authorList>
            <person name="Goeker M."/>
        </authorList>
    </citation>
    <scope>NUCLEOTIDE SEQUENCE [LARGE SCALE GENOMIC DNA]</scope>
    <source>
        <strain evidence="2 3">DSM 26189</strain>
    </source>
</reference>
<evidence type="ECO:0000313" key="2">
    <source>
        <dbReference type="EMBL" id="MBB3924595.1"/>
    </source>
</evidence>
<keyword evidence="3" id="KW-1185">Reference proteome</keyword>
<keyword evidence="1" id="KW-1133">Transmembrane helix</keyword>
<feature type="transmembrane region" description="Helical" evidence="1">
    <location>
        <begin position="43"/>
        <end position="61"/>
    </location>
</feature>
<evidence type="ECO:0000313" key="3">
    <source>
        <dbReference type="Proteomes" id="UP000571950"/>
    </source>
</evidence>
<name>A0A7W6BJ11_9SPHN</name>
<dbReference type="RefSeq" id="WP_188070156.1">
    <property type="nucleotide sequence ID" value="NZ_BSPS01000066.1"/>
</dbReference>
<protein>
    <recommendedName>
        <fullName evidence="4">DUF3325 domain-containing protein</fullName>
    </recommendedName>
</protein>
<gene>
    <name evidence="2" type="ORF">GGR43_000289</name>
</gene>
<organism evidence="2 3">
    <name type="scientific">Sphingobium jiangsuense</name>
    <dbReference type="NCBI Taxonomy" id="870476"/>
    <lineage>
        <taxon>Bacteria</taxon>
        <taxon>Pseudomonadati</taxon>
        <taxon>Pseudomonadota</taxon>
        <taxon>Alphaproteobacteria</taxon>
        <taxon>Sphingomonadales</taxon>
        <taxon>Sphingomonadaceae</taxon>
        <taxon>Sphingobium</taxon>
    </lineage>
</organism>
<evidence type="ECO:0008006" key="4">
    <source>
        <dbReference type="Google" id="ProtNLM"/>
    </source>
</evidence>
<proteinExistence type="predicted"/>
<dbReference type="Proteomes" id="UP000571950">
    <property type="component" value="Unassembled WGS sequence"/>
</dbReference>
<dbReference type="Pfam" id="PF11804">
    <property type="entry name" value="DUF3325"/>
    <property type="match status" value="1"/>
</dbReference>
<dbReference type="InterPro" id="IPR021762">
    <property type="entry name" value="DUF3325"/>
</dbReference>
<accession>A0A7W6BJ11</accession>
<sequence>MTLLALLVAVAAFASLALSMEKHHQDLLKKRPLPRDRRAFRIAGWAGLVLSYALTVASWGAAMGSILWFGLLSLAAALVLLTLSRIAARPSAKR</sequence>
<keyword evidence="1" id="KW-0472">Membrane</keyword>
<feature type="transmembrane region" description="Helical" evidence="1">
    <location>
        <begin position="68"/>
        <end position="88"/>
    </location>
</feature>
<dbReference type="AlphaFoldDB" id="A0A7W6BJ11"/>